<sequence>MPLPNNAFCAWISGKYTQLCSRDNFFTMGNNSSKHCKSYRPLSPTSDGESSVSSVHSNPSVGKRLSQLESAPSFPQLNAPRLPSPVSICSVLPPSAQRRDSPTDDATDEFILSRTRPSDLVEGPKKKPSVKPALSLQMKSSFPPANPTVDKGKGQRNRLPVQRHQSLCLPSEKSTVGLPTAPVVRPELRQSGQSSKPVYPPKGPRIPRQNHQFSSAMQPVNEEHSWCWNLIGQERTGRIAEKDVRNMGKRITEDLCHVMAQPLAQQEGYKLEVRLTKIRVGNQEGPVYGENRHSHVKEEKIYSVPTRRNLAARQLHEDCLLSIDPVCRKTKSSQQQELVRLVAQNHERNNVAIKPSRKDLRDITVRSAESERRKQYHPLQSCRYPDLSRIHPHHEQTRTAPETHVGMERSHYAQPKLTLI</sequence>
<proteinExistence type="predicted"/>
<feature type="region of interest" description="Disordered" evidence="1">
    <location>
        <begin position="185"/>
        <end position="205"/>
    </location>
</feature>
<evidence type="ECO:0000256" key="1">
    <source>
        <dbReference type="SAM" id="MobiDB-lite"/>
    </source>
</evidence>
<feature type="region of interest" description="Disordered" evidence="1">
    <location>
        <begin position="33"/>
        <end position="63"/>
    </location>
</feature>
<protein>
    <submittedName>
        <fullName evidence="2">Uncharacterized protein</fullName>
    </submittedName>
</protein>
<dbReference type="EMBL" id="BDGG01000003">
    <property type="protein sequence ID" value="GAU96859.1"/>
    <property type="molecule type" value="Genomic_DNA"/>
</dbReference>
<gene>
    <name evidence="2" type="primary">RvY_08235-1</name>
    <name evidence="2" type="synonym">RvY_08235.1</name>
    <name evidence="2" type="ORF">RvY_08235</name>
</gene>
<evidence type="ECO:0000313" key="3">
    <source>
        <dbReference type="Proteomes" id="UP000186922"/>
    </source>
</evidence>
<reference evidence="2 3" key="1">
    <citation type="journal article" date="2016" name="Nat. Commun.">
        <title>Extremotolerant tardigrade genome and improved radiotolerance of human cultured cells by tardigrade-unique protein.</title>
        <authorList>
            <person name="Hashimoto T."/>
            <person name="Horikawa D.D."/>
            <person name="Saito Y."/>
            <person name="Kuwahara H."/>
            <person name="Kozuka-Hata H."/>
            <person name="Shin-I T."/>
            <person name="Minakuchi Y."/>
            <person name="Ohishi K."/>
            <person name="Motoyama A."/>
            <person name="Aizu T."/>
            <person name="Enomoto A."/>
            <person name="Kondo K."/>
            <person name="Tanaka S."/>
            <person name="Hara Y."/>
            <person name="Koshikawa S."/>
            <person name="Sagara H."/>
            <person name="Miura T."/>
            <person name="Yokobori S."/>
            <person name="Miyagawa K."/>
            <person name="Suzuki Y."/>
            <person name="Kubo T."/>
            <person name="Oyama M."/>
            <person name="Kohara Y."/>
            <person name="Fujiyama A."/>
            <person name="Arakawa K."/>
            <person name="Katayama T."/>
            <person name="Toyoda A."/>
            <person name="Kunieda T."/>
        </authorList>
    </citation>
    <scope>NUCLEOTIDE SEQUENCE [LARGE SCALE GENOMIC DNA]</scope>
    <source>
        <strain evidence="2 3">YOKOZUNA-1</strain>
    </source>
</reference>
<keyword evidence="3" id="KW-1185">Reference proteome</keyword>
<dbReference type="Proteomes" id="UP000186922">
    <property type="component" value="Unassembled WGS sequence"/>
</dbReference>
<accession>A0A1D1V538</accession>
<feature type="compositionally biased region" description="Basic and acidic residues" evidence="1">
    <location>
        <begin position="116"/>
        <end position="125"/>
    </location>
</feature>
<name>A0A1D1V538_RAMVA</name>
<comment type="caution">
    <text evidence="2">The sequence shown here is derived from an EMBL/GenBank/DDBJ whole genome shotgun (WGS) entry which is preliminary data.</text>
</comment>
<organism evidence="2 3">
    <name type="scientific">Ramazzottius varieornatus</name>
    <name type="common">Water bear</name>
    <name type="synonym">Tardigrade</name>
    <dbReference type="NCBI Taxonomy" id="947166"/>
    <lineage>
        <taxon>Eukaryota</taxon>
        <taxon>Metazoa</taxon>
        <taxon>Ecdysozoa</taxon>
        <taxon>Tardigrada</taxon>
        <taxon>Eutardigrada</taxon>
        <taxon>Parachela</taxon>
        <taxon>Hypsibioidea</taxon>
        <taxon>Ramazzottiidae</taxon>
        <taxon>Ramazzottius</taxon>
    </lineage>
</organism>
<feature type="region of interest" description="Disordered" evidence="1">
    <location>
        <begin position="88"/>
        <end position="159"/>
    </location>
</feature>
<dbReference type="OrthoDB" id="10681543at2759"/>
<dbReference type="AlphaFoldDB" id="A0A1D1V538"/>
<evidence type="ECO:0000313" key="2">
    <source>
        <dbReference type="EMBL" id="GAU96859.1"/>
    </source>
</evidence>
<feature type="compositionally biased region" description="Low complexity" evidence="1">
    <location>
        <begin position="43"/>
        <end position="61"/>
    </location>
</feature>